<protein>
    <submittedName>
        <fullName evidence="1">Uncharacterized protein</fullName>
    </submittedName>
</protein>
<dbReference type="RefSeq" id="WP_160675062.1">
    <property type="nucleotide sequence ID" value="NZ_WTYN01000001.1"/>
</dbReference>
<dbReference type="AlphaFoldDB" id="A0A844YIU0"/>
<reference evidence="1 2" key="1">
    <citation type="submission" date="2019-12" db="EMBL/GenBank/DDBJ databases">
        <title>Genomic-based taxomic classification of the family Erythrobacteraceae.</title>
        <authorList>
            <person name="Xu L."/>
        </authorList>
    </citation>
    <scope>NUCLEOTIDE SEQUENCE [LARGE SCALE GENOMIC DNA]</scope>
    <source>
        <strain evidence="1 2">MCCC 1A09965</strain>
    </source>
</reference>
<sequence length="114" mass="13062">MVLSNAERQKRFRQRLKERASIAGLGQQAQEACDRAVSVLWEAYQRTDYGDLDEYSDAEAFKVSLTESRDEVWTLSAICRDWLDRDRELLTDDECEVLNAVVAMDDALKLKASV</sequence>
<dbReference type="EMBL" id="WTYN01000001">
    <property type="protein sequence ID" value="MXO63425.1"/>
    <property type="molecule type" value="Genomic_DNA"/>
</dbReference>
<organism evidence="1 2">
    <name type="scientific">Qipengyuania oceanensis</name>
    <dbReference type="NCBI Taxonomy" id="1463597"/>
    <lineage>
        <taxon>Bacteria</taxon>
        <taxon>Pseudomonadati</taxon>
        <taxon>Pseudomonadota</taxon>
        <taxon>Alphaproteobacteria</taxon>
        <taxon>Sphingomonadales</taxon>
        <taxon>Erythrobacteraceae</taxon>
        <taxon>Qipengyuania</taxon>
    </lineage>
</organism>
<evidence type="ECO:0000313" key="1">
    <source>
        <dbReference type="EMBL" id="MXO63425.1"/>
    </source>
</evidence>
<accession>A0A844YIU0</accession>
<proteinExistence type="predicted"/>
<comment type="caution">
    <text evidence="1">The sequence shown here is derived from an EMBL/GenBank/DDBJ whole genome shotgun (WGS) entry which is preliminary data.</text>
</comment>
<dbReference type="OrthoDB" id="7507746at2"/>
<name>A0A844YIU0_9SPHN</name>
<dbReference type="Proteomes" id="UP000445582">
    <property type="component" value="Unassembled WGS sequence"/>
</dbReference>
<evidence type="ECO:0000313" key="2">
    <source>
        <dbReference type="Proteomes" id="UP000445582"/>
    </source>
</evidence>
<keyword evidence="2" id="KW-1185">Reference proteome</keyword>
<gene>
    <name evidence="1" type="ORF">GRI48_10420</name>
</gene>